<dbReference type="RefSeq" id="WP_083971995.1">
    <property type="nucleotide sequence ID" value="NZ_BBRC01000014.1"/>
</dbReference>
<evidence type="ECO:0000259" key="1">
    <source>
        <dbReference type="PROSITE" id="PS51186"/>
    </source>
</evidence>
<dbReference type="PANTHER" id="PTHR43441:SF11">
    <property type="entry name" value="RIBOSOMAL-PROTEIN-SERINE ACETYLTRANSFERASE"/>
    <property type="match status" value="1"/>
</dbReference>
<dbReference type="GO" id="GO:1990189">
    <property type="term" value="F:protein N-terminal-serine acetyltransferase activity"/>
    <property type="evidence" value="ECO:0007669"/>
    <property type="project" value="TreeGrafter"/>
</dbReference>
<dbReference type="EMBL" id="JACBZO010000001">
    <property type="protein sequence ID" value="NYI40989.1"/>
    <property type="molecule type" value="Genomic_DNA"/>
</dbReference>
<evidence type="ECO:0000313" key="2">
    <source>
        <dbReference type="EMBL" id="NYI40989.1"/>
    </source>
</evidence>
<accession>A0A7Y9Z8W8</accession>
<dbReference type="PROSITE" id="PS51186">
    <property type="entry name" value="GNAT"/>
    <property type="match status" value="1"/>
</dbReference>
<proteinExistence type="predicted"/>
<dbReference type="SUPFAM" id="SSF55729">
    <property type="entry name" value="Acyl-CoA N-acyltransferases (Nat)"/>
    <property type="match status" value="1"/>
</dbReference>
<keyword evidence="3" id="KW-1185">Reference proteome</keyword>
<dbReference type="InterPro" id="IPR051908">
    <property type="entry name" value="Ribosomal_N-acetyltransferase"/>
</dbReference>
<dbReference type="GO" id="GO:0047663">
    <property type="term" value="F:aminoglycoside 6'-N-acetyltransferase activity"/>
    <property type="evidence" value="ECO:0007669"/>
    <property type="project" value="UniProtKB-EC"/>
</dbReference>
<protein>
    <submittedName>
        <fullName evidence="2">Aminoglycoside 6'-N-acetyltransferase</fullName>
        <ecNumber evidence="2">2.3.1.82</ecNumber>
    </submittedName>
</protein>
<keyword evidence="2" id="KW-0808">Transferase</keyword>
<dbReference type="Proteomes" id="UP000547973">
    <property type="component" value="Unassembled WGS sequence"/>
</dbReference>
<dbReference type="OrthoDB" id="9132139at2"/>
<gene>
    <name evidence="2" type="ORF">BKA03_001108</name>
</gene>
<reference evidence="2 3" key="1">
    <citation type="submission" date="2020-07" db="EMBL/GenBank/DDBJ databases">
        <title>Sequencing the genomes of 1000 actinobacteria strains.</title>
        <authorList>
            <person name="Klenk H.-P."/>
        </authorList>
    </citation>
    <scope>NUCLEOTIDE SEQUENCE [LARGE SCALE GENOMIC DNA]</scope>
    <source>
        <strain evidence="2 3">DSM 19970</strain>
    </source>
</reference>
<evidence type="ECO:0000313" key="3">
    <source>
        <dbReference type="Proteomes" id="UP000547973"/>
    </source>
</evidence>
<dbReference type="InterPro" id="IPR016181">
    <property type="entry name" value="Acyl_CoA_acyltransferase"/>
</dbReference>
<dbReference type="AlphaFoldDB" id="A0A7Y9Z8W8"/>
<sequence>MKPTASPSDLSDLSDLSASDPSADSLHVTLAPMDEQGIELFERALLSSAGTGEFQWFGFTSAAHLRARLAEDGFLSPGGGGGMLAILWDERHVGRVEWSARSWGRPATSSCWEIAIGIGAEHRGQGIGSTAQDLLARYLFEHTRAERVQASTDVENLAERRALIKAGFQEEGTVRRAQWRAGEWHDMVLYSRLRELG</sequence>
<dbReference type="Pfam" id="PF13302">
    <property type="entry name" value="Acetyltransf_3"/>
    <property type="match status" value="1"/>
</dbReference>
<comment type="caution">
    <text evidence="2">The sequence shown here is derived from an EMBL/GenBank/DDBJ whole genome shotgun (WGS) entry which is preliminary data.</text>
</comment>
<dbReference type="EC" id="2.3.1.82" evidence="2"/>
<dbReference type="InterPro" id="IPR000182">
    <property type="entry name" value="GNAT_dom"/>
</dbReference>
<dbReference type="Gene3D" id="3.40.630.30">
    <property type="match status" value="1"/>
</dbReference>
<feature type="domain" description="N-acetyltransferase" evidence="1">
    <location>
        <begin position="28"/>
        <end position="195"/>
    </location>
</feature>
<organism evidence="2 3">
    <name type="scientific">Demequina lutea</name>
    <dbReference type="NCBI Taxonomy" id="431489"/>
    <lineage>
        <taxon>Bacteria</taxon>
        <taxon>Bacillati</taxon>
        <taxon>Actinomycetota</taxon>
        <taxon>Actinomycetes</taxon>
        <taxon>Micrococcales</taxon>
        <taxon>Demequinaceae</taxon>
        <taxon>Demequina</taxon>
    </lineage>
</organism>
<keyword evidence="2" id="KW-0012">Acyltransferase</keyword>
<name>A0A7Y9Z8W8_9MICO</name>
<dbReference type="GO" id="GO:0008999">
    <property type="term" value="F:protein-N-terminal-alanine acetyltransferase activity"/>
    <property type="evidence" value="ECO:0007669"/>
    <property type="project" value="TreeGrafter"/>
</dbReference>
<dbReference type="GO" id="GO:0005737">
    <property type="term" value="C:cytoplasm"/>
    <property type="evidence" value="ECO:0007669"/>
    <property type="project" value="TreeGrafter"/>
</dbReference>
<dbReference type="PANTHER" id="PTHR43441">
    <property type="entry name" value="RIBOSOMAL-PROTEIN-SERINE ACETYLTRANSFERASE"/>
    <property type="match status" value="1"/>
</dbReference>